<dbReference type="InterPro" id="IPR003615">
    <property type="entry name" value="HNH_nuc"/>
</dbReference>
<comment type="caution">
    <text evidence="2">The sequence shown here is derived from an EMBL/GenBank/DDBJ whole genome shotgun (WGS) entry which is preliminary data.</text>
</comment>
<feature type="domain" description="HNH nuclease" evidence="1">
    <location>
        <begin position="170"/>
        <end position="249"/>
    </location>
</feature>
<sequence length="349" mass="39620">MSDVQPGPLPRPNPFVTNAIIEKAYDKCLNLEAKHDQVTKALDVRLPILICARFLGYMLIEATTNVGRADFAWETYRCRNAVELQQLAQLYSDHLLRIFRRTKGHTPTPRSHPSAPSFDFQRDRLAELLLKTPSSHVDAKEQALIRDNYRCVVSKRVDITSKKKGWTTNQPNEYVTKTHLAHIFDRSTNEDMQDRSKSVYAASAHAVLLRFGQIRSIEELNGPGLHRLQNVMTMDAAIHELFDDLTIWFERKEDDPPHHYRIATTDEGVIAGFSRDIVFTTPDEERLPVPDPRYLALHAACARVAHLSGAGEYIDEVLCDLETTGVLAPHGNSDVLYHALVRRTDIEAF</sequence>
<evidence type="ECO:0000313" key="2">
    <source>
        <dbReference type="EMBL" id="KAF8877656.1"/>
    </source>
</evidence>
<dbReference type="AlphaFoldDB" id="A0A9P5NBG7"/>
<reference evidence="2" key="1">
    <citation type="submission" date="2020-11" db="EMBL/GenBank/DDBJ databases">
        <authorList>
            <consortium name="DOE Joint Genome Institute"/>
            <person name="Ahrendt S."/>
            <person name="Riley R."/>
            <person name="Andreopoulos W."/>
            <person name="LaButti K."/>
            <person name="Pangilinan J."/>
            <person name="Ruiz-duenas F.J."/>
            <person name="Barrasa J.M."/>
            <person name="Sanchez-Garcia M."/>
            <person name="Camarero S."/>
            <person name="Miyauchi S."/>
            <person name="Serrano A."/>
            <person name="Linde D."/>
            <person name="Babiker R."/>
            <person name="Drula E."/>
            <person name="Ayuso-Fernandez I."/>
            <person name="Pacheco R."/>
            <person name="Padilla G."/>
            <person name="Ferreira P."/>
            <person name="Barriuso J."/>
            <person name="Kellner H."/>
            <person name="Castanera R."/>
            <person name="Alfaro M."/>
            <person name="Ramirez L."/>
            <person name="Pisabarro A.G."/>
            <person name="Kuo A."/>
            <person name="Tritt A."/>
            <person name="Lipzen A."/>
            <person name="He G."/>
            <person name="Yan M."/>
            <person name="Ng V."/>
            <person name="Cullen D."/>
            <person name="Martin F."/>
            <person name="Rosso M.-N."/>
            <person name="Henrissat B."/>
            <person name="Hibbett D."/>
            <person name="Martinez A.T."/>
            <person name="Grigoriev I.V."/>
        </authorList>
    </citation>
    <scope>NUCLEOTIDE SEQUENCE</scope>
    <source>
        <strain evidence="2">AH 44721</strain>
    </source>
</reference>
<protein>
    <recommendedName>
        <fullName evidence="1">HNH nuclease domain-containing protein</fullName>
    </recommendedName>
</protein>
<evidence type="ECO:0000313" key="3">
    <source>
        <dbReference type="Proteomes" id="UP000724874"/>
    </source>
</evidence>
<name>A0A9P5NBG7_GYMJU</name>
<keyword evidence="3" id="KW-1185">Reference proteome</keyword>
<accession>A0A9P5NBG7</accession>
<gene>
    <name evidence="2" type="ORF">CPB84DRAFT_1794761</name>
</gene>
<organism evidence="2 3">
    <name type="scientific">Gymnopilus junonius</name>
    <name type="common">Spectacular rustgill mushroom</name>
    <name type="synonym">Gymnopilus spectabilis subsp. junonius</name>
    <dbReference type="NCBI Taxonomy" id="109634"/>
    <lineage>
        <taxon>Eukaryota</taxon>
        <taxon>Fungi</taxon>
        <taxon>Dikarya</taxon>
        <taxon>Basidiomycota</taxon>
        <taxon>Agaricomycotina</taxon>
        <taxon>Agaricomycetes</taxon>
        <taxon>Agaricomycetidae</taxon>
        <taxon>Agaricales</taxon>
        <taxon>Agaricineae</taxon>
        <taxon>Hymenogastraceae</taxon>
        <taxon>Gymnopilus</taxon>
    </lineage>
</organism>
<dbReference type="Proteomes" id="UP000724874">
    <property type="component" value="Unassembled WGS sequence"/>
</dbReference>
<dbReference type="EMBL" id="JADNYJ010000167">
    <property type="protein sequence ID" value="KAF8877656.1"/>
    <property type="molecule type" value="Genomic_DNA"/>
</dbReference>
<dbReference type="OrthoDB" id="2104739at2759"/>
<evidence type="ECO:0000259" key="1">
    <source>
        <dbReference type="Pfam" id="PF13391"/>
    </source>
</evidence>
<proteinExistence type="predicted"/>
<dbReference type="Pfam" id="PF13391">
    <property type="entry name" value="HNH_2"/>
    <property type="match status" value="1"/>
</dbReference>